<keyword evidence="1" id="KW-0597">Phosphoprotein</keyword>
<feature type="compositionally biased region" description="Acidic residues" evidence="5">
    <location>
        <begin position="2450"/>
        <end position="2466"/>
    </location>
</feature>
<evidence type="ECO:0000256" key="2">
    <source>
        <dbReference type="ARBA" id="ARBA00022574"/>
    </source>
</evidence>
<organism evidence="7 8">
    <name type="scientific">Pygocentrus nattereri</name>
    <name type="common">Red-bellied piranha</name>
    <dbReference type="NCBI Taxonomy" id="42514"/>
    <lineage>
        <taxon>Eukaryota</taxon>
        <taxon>Metazoa</taxon>
        <taxon>Chordata</taxon>
        <taxon>Craniata</taxon>
        <taxon>Vertebrata</taxon>
        <taxon>Euteleostomi</taxon>
        <taxon>Actinopterygii</taxon>
        <taxon>Neopterygii</taxon>
        <taxon>Teleostei</taxon>
        <taxon>Ostariophysi</taxon>
        <taxon>Characiformes</taxon>
        <taxon>Characoidei</taxon>
        <taxon>Pygocentrus</taxon>
    </lineage>
</organism>
<dbReference type="PANTHER" id="PTHR13950:SF13">
    <property type="entry name" value="DMX-LIKE PROTEIN 2"/>
    <property type="match status" value="1"/>
</dbReference>
<accession>A0AAR2JTB7</accession>
<feature type="region of interest" description="Disordered" evidence="5">
    <location>
        <begin position="1945"/>
        <end position="1988"/>
    </location>
</feature>
<dbReference type="GO" id="GO:0007035">
    <property type="term" value="P:vacuolar acidification"/>
    <property type="evidence" value="ECO:0007669"/>
    <property type="project" value="TreeGrafter"/>
</dbReference>
<feature type="region of interest" description="Disordered" evidence="5">
    <location>
        <begin position="441"/>
        <end position="470"/>
    </location>
</feature>
<dbReference type="SUPFAM" id="SSF50978">
    <property type="entry name" value="WD40 repeat-like"/>
    <property type="match status" value="2"/>
</dbReference>
<dbReference type="GO" id="GO:0043291">
    <property type="term" value="C:RAVE complex"/>
    <property type="evidence" value="ECO:0007669"/>
    <property type="project" value="TreeGrafter"/>
</dbReference>
<dbReference type="FunFam" id="2.130.10.10:FF:000254">
    <property type="entry name" value="dmX-like protein 2 isoform X2"/>
    <property type="match status" value="1"/>
</dbReference>
<feature type="domain" description="RAVE complex protein Rav1 C-terminal" evidence="6">
    <location>
        <begin position="1444"/>
        <end position="1885"/>
    </location>
</feature>
<evidence type="ECO:0000256" key="1">
    <source>
        <dbReference type="ARBA" id="ARBA00022553"/>
    </source>
</evidence>
<keyword evidence="8" id="KW-1185">Reference proteome</keyword>
<dbReference type="Proteomes" id="UP001501920">
    <property type="component" value="Chromosome 7"/>
</dbReference>
<dbReference type="FunFam" id="2.130.10.10:FF:000150">
    <property type="entry name" value="Dmx-like 2, isoform CRA_c"/>
    <property type="match status" value="1"/>
</dbReference>
<dbReference type="Gene3D" id="2.130.10.10">
    <property type="entry name" value="YVTN repeat-like/Quinoprotein amine dehydrogenase"/>
    <property type="match status" value="2"/>
</dbReference>
<dbReference type="Pfam" id="PF00400">
    <property type="entry name" value="WD40"/>
    <property type="match status" value="2"/>
</dbReference>
<dbReference type="Pfam" id="PF12234">
    <property type="entry name" value="Rav1p_C"/>
    <property type="match status" value="1"/>
</dbReference>
<evidence type="ECO:0000313" key="7">
    <source>
        <dbReference type="Ensembl" id="ENSPNAP00000055255.1"/>
    </source>
</evidence>
<dbReference type="SMART" id="SM00320">
    <property type="entry name" value="WD40"/>
    <property type="match status" value="11"/>
</dbReference>
<keyword evidence="3" id="KW-0677">Repeat</keyword>
<evidence type="ECO:0000313" key="8">
    <source>
        <dbReference type="Proteomes" id="UP001501920"/>
    </source>
</evidence>
<proteinExistence type="predicted"/>
<evidence type="ECO:0000259" key="6">
    <source>
        <dbReference type="Pfam" id="PF12234"/>
    </source>
</evidence>
<evidence type="ECO:0000256" key="5">
    <source>
        <dbReference type="SAM" id="MobiDB-lite"/>
    </source>
</evidence>
<feature type="compositionally biased region" description="Acidic residues" evidence="5">
    <location>
        <begin position="1945"/>
        <end position="1963"/>
    </location>
</feature>
<reference evidence="7" key="3">
    <citation type="submission" date="2025-09" db="UniProtKB">
        <authorList>
            <consortium name="Ensembl"/>
        </authorList>
    </citation>
    <scope>IDENTIFICATION</scope>
</reference>
<dbReference type="InterPro" id="IPR001680">
    <property type="entry name" value="WD40_rpt"/>
</dbReference>
<feature type="compositionally biased region" description="Polar residues" evidence="5">
    <location>
        <begin position="918"/>
        <end position="933"/>
    </location>
</feature>
<name>A0AAR2JTB7_PYGNA</name>
<gene>
    <name evidence="7" type="primary">DMXL2</name>
</gene>
<evidence type="ECO:0000256" key="4">
    <source>
        <dbReference type="PROSITE-ProRule" id="PRU00221"/>
    </source>
</evidence>
<feature type="compositionally biased region" description="Low complexity" evidence="5">
    <location>
        <begin position="460"/>
        <end position="470"/>
    </location>
</feature>
<dbReference type="PROSITE" id="PS50082">
    <property type="entry name" value="WD_REPEATS_2"/>
    <property type="match status" value="1"/>
</dbReference>
<reference evidence="7 8" key="1">
    <citation type="submission" date="2020-10" db="EMBL/GenBank/DDBJ databases">
        <title>Pygocentrus nattereri (red-bellied piranha) genome, fPygNat1, primary haplotype.</title>
        <authorList>
            <person name="Myers G."/>
            <person name="Meyer A."/>
            <person name="Karagic N."/>
            <person name="Pippel M."/>
            <person name="Winkler S."/>
            <person name="Tracey A."/>
            <person name="Wood J."/>
            <person name="Formenti G."/>
            <person name="Howe K."/>
            <person name="Fedrigo O."/>
            <person name="Jarvis E.D."/>
        </authorList>
    </citation>
    <scope>NUCLEOTIDE SEQUENCE [LARGE SCALE GENOMIC DNA]</scope>
</reference>
<dbReference type="InterPro" id="IPR015943">
    <property type="entry name" value="WD40/YVTN_repeat-like_dom_sf"/>
</dbReference>
<feature type="region of interest" description="Disordered" evidence="5">
    <location>
        <begin position="1256"/>
        <end position="1292"/>
    </location>
</feature>
<feature type="region of interest" description="Disordered" evidence="5">
    <location>
        <begin position="2400"/>
        <end position="2419"/>
    </location>
</feature>
<dbReference type="Ensembl" id="ENSPNAT00000045355.1">
    <property type="protein sequence ID" value="ENSPNAP00000055255.1"/>
    <property type="gene ID" value="ENSPNAG00000022637.2"/>
</dbReference>
<feature type="repeat" description="WD" evidence="4">
    <location>
        <begin position="2893"/>
        <end position="2934"/>
    </location>
</feature>
<dbReference type="GeneTree" id="ENSGT00390000000096"/>
<keyword evidence="2 4" id="KW-0853">WD repeat</keyword>
<feature type="region of interest" description="Disordered" evidence="5">
    <location>
        <begin position="918"/>
        <end position="943"/>
    </location>
</feature>
<sequence length="2991" mass="330479">MHLHQVLTGAVNPGDCCYSVGSVNDVPFTAYGSGCDIVILASDFECVQIIPGAQHGNIQVSCVECSHQLGRIAASYGNIVCIFEPVSTNLNKRHKQLNYQWQKTGQFLLSTMAYSLAWDPQGNRILAATERLKLWAPPSGDTLLEEEDGQLTDDKPHPVLNDWKCVWQCKTAATVHILKWSPDGEYFATVGKDDCLLKVWYPTTGWKSAMVIPEVPDRKAPLVHFSFVYLAHPRTVTGFSWRKTSKYMPKGSVCNVLLTSCVDGICRLWSETLLPEDSLLGGQITENSTSYSSSLPHSGQKDKIQHALESIHHLKQLRRGRRRSSALVAHTELLPSQLGSHETHRHITHHANALCHFHISASINPNTDIPAALAGSGLFSPADGNGGFVVHWLNNKDLSFTSSMDQFMQQLRKFSEQHLEHTTDELRQDGTAKFDFDLDEMSDKASEHEEGEQEGSTKASSPGSSSSMPLPSVLLDRKMEALTLEWNKSPDMLFTIHPVDGSFLVWHVKYLDEFIPGIFRQVQVAFSSRIPVAFPTGDANSLSKNIMMYACTFAERDSGGALDLDRKERQIPQSASASAGLSSLDHSLAAVIGPAVMMVSKHVDGSLNQWAVTFAEKSAFSNVLTVSHKFRYCGHRFHLNDLACHTVLPLLLTSSHHNALLTPPCGPGGVDADQEAGPTRPVRPMRGFPQKQMRNAATRTFHDPNAIYSELILWRVDHIGPLSCTGGVSELARINSLHTSAFSNVAWLPTLVPSSVLGTYCNSASACFVASDGKNLRLYQAVVDARKLLDELSDPETSKLVGEVFNIVSQQSTARPGCIIELDIITNQCGSTTQLLHVFQEDFILGYKPHDDVANINAANFPSYRPPPFSEKFFLVVIEKDENRNSVLQMWHLHLKSVQACVAVNDVGAGAESTLTVPHTFSNADSSPETTPGHSPLPRSSSSANLQSASKLILSSKLVYSQRLELPLGVEVIRATPSAGHLSSSSIYPVCLAPYLLVTTCSDGRVRFWRCTVETDVSAPDPEESRSYFWEPWCLLNEEEDNNSALSVLGRPVAVSCSYIGRLAVAFKQLIPGSEGGSSKDFSMHVSIYECESTGGSEWVLEQTIHLDDFSKPVNTLDSRVSVDSNLVVYSKSDLFVTKDSPNIKRFVHLDWLSKEDGSHILTVGVGSNILMYGRISGIVSEQTGGKDGMAVITLPLGGSVKQGVRSRWVLLRAVDLVSSVDGTPSLPVSLSWVRDGILVIGMDCEMHVYAQWHQDKKPGDSEDNAISSPDDGSRSTSVPAESRGRSKSVFESGTGIDDGFKVPAVIQDGGLFEAAHSLSPTLPQYHPTQLLELMDLGKVRRAKAILSHLVKCIAGEVAVVRDVEAGEGGARRHLSRTISVTGSTAKDTIVAGRDGGRDYTEINSIPPLPLYALLSADLDTSYKAGEEMGKGVKGQEREVQKSSEDQYADLFQVQAVTTDDFVSFASEKPEKKTRVINLSQYGPTYFGPEHAQVLSSHLMHSSLPGLTRLEQMFLVALADTVATTSAEVGGATDKQYTGGEALDECGLRYLLAMRLHTCLLTSLPPLYRIQLLHQGVSTCHFAWAFHSEAEEEMLNMIPAMQRGDPQWSELRAVGVGWWIRNINTLRRMVEKVAKAAFQRNNDPLDAALFYLAMKKKAVLWGLFRSQHDEKMTQFFSHNFTEDRWRKAALKNAFSLLGKQRFEQSAAFFLLAGSLKDAIEVCLEKMEDIQLAMIVARLYEADFESSSTCQGILYEKVLGCKRDGTGFSCTKLHPDPFLRSIAYWIMKDYTKALDTLLEQTPKEDDENSDVMVKSCNPMVFSFYNYLRTHPLIIRRHFAGPDASLATVGLTSERSSADEINLIERKLFFTTANAHFKVGCPVLALEVLSKIPKVTKKASSLSKGSSQANVSTSQPQENGGRAANLDWGAPVPSLDWSQPMIKTEDEGLQLEWGDDKDEDEEEDGGLTMKKPDDSKEKTGSLQREDSAGESEVDVIAEQLKFRACLKILMTELRTLATGYEVDGGKLRFQLYNWLEKEIEAMHRICNYKEPVGELEKWGGDGSIDLDESLERSEAGAYERHQLERRRLQAKQLHAERRKAWLRKNQALLRVFLSYCSLHGAKGGGVTSVRMELLFLLQESQQETTVKQLQSPLPLPTTLPLLSASIAPTKTVIANPVMHLSNHIHDILYTIVQMEAAPHPDLLDDRVREQLHCFFYVTQFYLPNTNPHCCTLHSLNNAHSHAHLSVCSSQAEANQFTGMVYQGLLLSDRRRLRTESIEEHATPTTAPAQWPGVSSLISLLTCAQGEDQPRLNVMLCEAVVAVYLSLLIHGLGTHSSNELFRLAAHPLNNRMWAAVFGGGAKLIIKPKRPPEIVPAVPPPTPPAEDVDRQRRRFNMRMLVPGRPVKETPATPPPIPTERPTYKEKFIPPELSMWDYFVAKPFLPPSDSGALYDSDESGASDDEDDDDAFLSDTQMTEHSDPNSYSWSLIRLVMVKLGLHNVKIFLPIAGLDFTDLPVTSPLCNAVLKCLENWEQLLLEKMNKFDGPPPNYINTYPTDVSAGGGPAILRHKAMLEPDNTPFKSQHLSFPARRLWHFLVKQEVLQETLIRYIFTKKRKQSEVEADLGYPGGKAKIIHKESDIIMAFAINKANPSEIVLASTHDVQEVDVSTLLAAQSYTWIGEEFDKESRSSDDDYRSSHTNIAQASAGPFAPPPMPVSASMPWLGSGQTSMGASVVHMTGAQDGSVRMFEWNRPQQLICFRQAGNARVTRLYFNSQGNKCGVADGEGFLSLWQVNQTSSNPKPYLSWQCHSKTCGDFAFITSSSLIATAGHSNDGRNVCLWDTLISPSNTMVHAFPCHENGATVLQYAPKQQLIISGGRKGFVCIFDIRQRQLLHTFQAHDSAIKALAMDSSEDFFVTGSAEGNMKVWKLAGHGLMHSFSSEHAKQSIFRNIGAGVMQIETCPGNRIFTCGADGTLKMRVLPDRYNIPASIFDIL</sequence>
<feature type="compositionally biased region" description="Basic and acidic residues" evidence="5">
    <location>
        <begin position="1968"/>
        <end position="1985"/>
    </location>
</feature>
<feature type="region of interest" description="Disordered" evidence="5">
    <location>
        <begin position="2446"/>
        <end position="2478"/>
    </location>
</feature>
<feature type="compositionally biased region" description="Polar residues" evidence="5">
    <location>
        <begin position="1897"/>
        <end position="1916"/>
    </location>
</feature>
<dbReference type="PROSITE" id="PS50294">
    <property type="entry name" value="WD_REPEATS_REGION"/>
    <property type="match status" value="1"/>
</dbReference>
<feature type="region of interest" description="Disordered" evidence="5">
    <location>
        <begin position="1897"/>
        <end position="1931"/>
    </location>
</feature>
<dbReference type="InterPro" id="IPR036322">
    <property type="entry name" value="WD40_repeat_dom_sf"/>
</dbReference>
<dbReference type="InterPro" id="IPR022033">
    <property type="entry name" value="Rav1p_C"/>
</dbReference>
<reference evidence="7" key="2">
    <citation type="submission" date="2025-08" db="UniProtKB">
        <authorList>
            <consortium name="Ensembl"/>
        </authorList>
    </citation>
    <scope>IDENTIFICATION</scope>
</reference>
<protein>
    <recommendedName>
        <fullName evidence="6">RAVE complex protein Rav1 C-terminal domain-containing protein</fullName>
    </recommendedName>
</protein>
<dbReference type="PANTHER" id="PTHR13950">
    <property type="entry name" value="RABCONNECTIN-RELATED"/>
    <property type="match status" value="1"/>
</dbReference>
<dbReference type="InterPro" id="IPR052208">
    <property type="entry name" value="DmX-like/RAVE_component"/>
</dbReference>
<evidence type="ECO:0000256" key="3">
    <source>
        <dbReference type="ARBA" id="ARBA00022737"/>
    </source>
</evidence>